<dbReference type="InterPro" id="IPR048939">
    <property type="entry name" value="ATG5_UblA"/>
</dbReference>
<feature type="non-terminal residue" evidence="3">
    <location>
        <position position="1"/>
    </location>
</feature>
<dbReference type="GO" id="GO:0005776">
    <property type="term" value="C:autophagosome"/>
    <property type="evidence" value="ECO:0007669"/>
    <property type="project" value="TreeGrafter"/>
</dbReference>
<dbReference type="GO" id="GO:0034727">
    <property type="term" value="P:piecemeal microautophagy of the nucleus"/>
    <property type="evidence" value="ECO:0007669"/>
    <property type="project" value="TreeGrafter"/>
</dbReference>
<dbReference type="Pfam" id="PF20638">
    <property type="entry name" value="ATG5_UblA"/>
    <property type="match status" value="1"/>
</dbReference>
<dbReference type="AlphaFoldDB" id="A0A426Z3S3"/>
<name>A0A426Z3S3_ENSVE</name>
<feature type="compositionally biased region" description="Polar residues" evidence="1">
    <location>
        <begin position="49"/>
        <end position="64"/>
    </location>
</feature>
<dbReference type="InterPro" id="IPR042527">
    <property type="entry name" value="Atg5_UblA_dom_sf"/>
</dbReference>
<evidence type="ECO:0000259" key="2">
    <source>
        <dbReference type="Pfam" id="PF20638"/>
    </source>
</evidence>
<evidence type="ECO:0000313" key="3">
    <source>
        <dbReference type="EMBL" id="RRT58627.1"/>
    </source>
</evidence>
<dbReference type="Gene3D" id="3.10.20.620">
    <property type="match status" value="1"/>
</dbReference>
<feature type="compositionally biased region" description="Basic and acidic residues" evidence="1">
    <location>
        <begin position="1"/>
        <end position="16"/>
    </location>
</feature>
<dbReference type="GO" id="GO:0000422">
    <property type="term" value="P:autophagy of mitochondrion"/>
    <property type="evidence" value="ECO:0007669"/>
    <property type="project" value="TreeGrafter"/>
</dbReference>
<protein>
    <recommendedName>
        <fullName evidence="2">Autophagy protein ATG5 UblA domain-containing protein</fullName>
    </recommendedName>
</protein>
<reference evidence="3 4" key="1">
    <citation type="journal article" date="2014" name="Agronomy (Basel)">
        <title>A Draft Genome Sequence for Ensete ventricosum, the Drought-Tolerant Tree Against Hunger.</title>
        <authorList>
            <person name="Harrison J."/>
            <person name="Moore K.A."/>
            <person name="Paszkiewicz K."/>
            <person name="Jones T."/>
            <person name="Grant M."/>
            <person name="Ambacheew D."/>
            <person name="Muzemil S."/>
            <person name="Studholme D.J."/>
        </authorList>
    </citation>
    <scope>NUCLEOTIDE SEQUENCE [LARGE SCALE GENOMIC DNA]</scope>
</reference>
<feature type="domain" description="Autophagy protein ATG5 UblA" evidence="2">
    <location>
        <begin position="87"/>
        <end position="161"/>
    </location>
</feature>
<comment type="caution">
    <text evidence="3">The sequence shown here is derived from an EMBL/GenBank/DDBJ whole genome shotgun (WGS) entry which is preliminary data.</text>
</comment>
<evidence type="ECO:0000313" key="4">
    <source>
        <dbReference type="Proteomes" id="UP000287651"/>
    </source>
</evidence>
<dbReference type="GO" id="GO:0019776">
    <property type="term" value="F:Atg8-family ligase activity"/>
    <property type="evidence" value="ECO:0007669"/>
    <property type="project" value="TreeGrafter"/>
</dbReference>
<organism evidence="3 4">
    <name type="scientific">Ensete ventricosum</name>
    <name type="common">Abyssinian banana</name>
    <name type="synonym">Musa ensete</name>
    <dbReference type="NCBI Taxonomy" id="4639"/>
    <lineage>
        <taxon>Eukaryota</taxon>
        <taxon>Viridiplantae</taxon>
        <taxon>Streptophyta</taxon>
        <taxon>Embryophyta</taxon>
        <taxon>Tracheophyta</taxon>
        <taxon>Spermatophyta</taxon>
        <taxon>Magnoliopsida</taxon>
        <taxon>Liliopsida</taxon>
        <taxon>Zingiberales</taxon>
        <taxon>Musaceae</taxon>
        <taxon>Ensete</taxon>
    </lineage>
</organism>
<dbReference type="GO" id="GO:0061908">
    <property type="term" value="C:phagophore"/>
    <property type="evidence" value="ECO:0007669"/>
    <property type="project" value="TreeGrafter"/>
</dbReference>
<dbReference type="GO" id="GO:0034045">
    <property type="term" value="C:phagophore assembly site membrane"/>
    <property type="evidence" value="ECO:0007669"/>
    <property type="project" value="TreeGrafter"/>
</dbReference>
<dbReference type="PANTHER" id="PTHR13040">
    <property type="entry name" value="AUTOPHAGY PROTEIN 5"/>
    <property type="match status" value="1"/>
</dbReference>
<sequence>IEKGTGRKRGETRSEIGDGDVLRGGGEVRVGRIHPSPNPPPRIGGHHPPTSSSRPGTKTLSVSHRSLSSNPTLFSVDFLFLSLLDAPQICVLGSRIGYLPLLLPLIKPYFSSTLPPGEDTVWFDYNGLPLKWFVLSAMYVPIGVLFDLLCAEPERPWNLTV</sequence>
<dbReference type="GO" id="GO:0034274">
    <property type="term" value="C:Atg12-Atg5-Atg16 complex"/>
    <property type="evidence" value="ECO:0007669"/>
    <property type="project" value="TreeGrafter"/>
</dbReference>
<proteinExistence type="predicted"/>
<dbReference type="Proteomes" id="UP000287651">
    <property type="component" value="Unassembled WGS sequence"/>
</dbReference>
<dbReference type="GO" id="GO:0006995">
    <property type="term" value="P:cellular response to nitrogen starvation"/>
    <property type="evidence" value="ECO:0007669"/>
    <property type="project" value="TreeGrafter"/>
</dbReference>
<dbReference type="GO" id="GO:0044233">
    <property type="term" value="C:mitochondria-associated endoplasmic reticulum membrane contact site"/>
    <property type="evidence" value="ECO:0007669"/>
    <property type="project" value="TreeGrafter"/>
</dbReference>
<accession>A0A426Z3S3</accession>
<dbReference type="InterPro" id="IPR007239">
    <property type="entry name" value="Atg5"/>
</dbReference>
<evidence type="ECO:0000256" key="1">
    <source>
        <dbReference type="SAM" id="MobiDB-lite"/>
    </source>
</evidence>
<dbReference type="PANTHER" id="PTHR13040:SF2">
    <property type="entry name" value="AUTOPHAGY PROTEIN 5"/>
    <property type="match status" value="1"/>
</dbReference>
<feature type="region of interest" description="Disordered" evidence="1">
    <location>
        <begin position="1"/>
        <end position="64"/>
    </location>
</feature>
<dbReference type="EMBL" id="AMZH03008587">
    <property type="protein sequence ID" value="RRT58627.1"/>
    <property type="molecule type" value="Genomic_DNA"/>
</dbReference>
<gene>
    <name evidence="3" type="ORF">B296_00038489</name>
</gene>